<dbReference type="eggNOG" id="COG1247">
    <property type="taxonomic scope" value="Bacteria"/>
</dbReference>
<dbReference type="OrthoDB" id="3173333at2"/>
<feature type="domain" description="N-acetyltransferase" evidence="3">
    <location>
        <begin position="9"/>
        <end position="173"/>
    </location>
</feature>
<dbReference type="Gene3D" id="3.40.630.30">
    <property type="match status" value="1"/>
</dbReference>
<organism evidence="4 5">
    <name type="scientific">Gordonia effusa NBRC 100432</name>
    <dbReference type="NCBI Taxonomy" id="1077974"/>
    <lineage>
        <taxon>Bacteria</taxon>
        <taxon>Bacillati</taxon>
        <taxon>Actinomycetota</taxon>
        <taxon>Actinomycetes</taxon>
        <taxon>Mycobacteriales</taxon>
        <taxon>Gordoniaceae</taxon>
        <taxon>Gordonia</taxon>
    </lineage>
</organism>
<proteinExistence type="predicted"/>
<evidence type="ECO:0000313" key="4">
    <source>
        <dbReference type="EMBL" id="GAB20394.1"/>
    </source>
</evidence>
<keyword evidence="1 4" id="KW-0808">Transferase</keyword>
<reference evidence="4 5" key="1">
    <citation type="submission" date="2011-12" db="EMBL/GenBank/DDBJ databases">
        <title>Whole genome shotgun sequence of Gordonia effusa NBRC 100432.</title>
        <authorList>
            <person name="Yoshida I."/>
            <person name="Takarada H."/>
            <person name="Hosoyama A."/>
            <person name="Tsuchikane K."/>
            <person name="Katsumata H."/>
            <person name="Yamazaki S."/>
            <person name="Fujita N."/>
        </authorList>
    </citation>
    <scope>NUCLEOTIDE SEQUENCE [LARGE SCALE GENOMIC DNA]</scope>
    <source>
        <strain evidence="4 5">NBRC 100432</strain>
    </source>
</reference>
<dbReference type="Pfam" id="PF13420">
    <property type="entry name" value="Acetyltransf_4"/>
    <property type="match status" value="1"/>
</dbReference>
<dbReference type="PANTHER" id="PTHR43072">
    <property type="entry name" value="N-ACETYLTRANSFERASE"/>
    <property type="match status" value="1"/>
</dbReference>
<evidence type="ECO:0000256" key="1">
    <source>
        <dbReference type="ARBA" id="ARBA00022679"/>
    </source>
</evidence>
<name>H0R5P3_9ACTN</name>
<accession>H0R5P3</accession>
<dbReference type="EMBL" id="BAEH01000115">
    <property type="protein sequence ID" value="GAB20394.1"/>
    <property type="molecule type" value="Genomic_DNA"/>
</dbReference>
<evidence type="ECO:0000259" key="3">
    <source>
        <dbReference type="PROSITE" id="PS51186"/>
    </source>
</evidence>
<dbReference type="PANTHER" id="PTHR43072:SF23">
    <property type="entry name" value="UPF0039 PROTEIN C11D3.02C"/>
    <property type="match status" value="1"/>
</dbReference>
<comment type="caution">
    <text evidence="4">The sequence shown here is derived from an EMBL/GenBank/DDBJ whole genome shotgun (WGS) entry which is preliminary data.</text>
</comment>
<dbReference type="CDD" id="cd04301">
    <property type="entry name" value="NAT_SF"/>
    <property type="match status" value="1"/>
</dbReference>
<dbReference type="SUPFAM" id="SSF55729">
    <property type="entry name" value="Acyl-CoA N-acyltransferases (Nat)"/>
    <property type="match status" value="1"/>
</dbReference>
<dbReference type="RefSeq" id="WP_007319729.1">
    <property type="nucleotide sequence ID" value="NZ_BAEH01000115.1"/>
</dbReference>
<gene>
    <name evidence="4" type="ORF">GOEFS_115_00340</name>
</gene>
<keyword evidence="2" id="KW-0012">Acyltransferase</keyword>
<dbReference type="STRING" id="1077974.GOEFS_115_00340"/>
<dbReference type="Proteomes" id="UP000035034">
    <property type="component" value="Unassembled WGS sequence"/>
</dbReference>
<sequence>MTASISASVAIRPAIADDLAAVSEIYRHYVENTVATFDYESPTLDDWQAKLEAIADAGRPFLVADSADAGVVGFAYLGEFRSKAAYAKTTEDTIYVRQGFGGRGLGSALLSAVVEQADPDNVTQIVAVIAAEGGDGSIALHRRFGFDEVGRLTKVGRKFDRWIDVVYMQREIG</sequence>
<evidence type="ECO:0000313" key="5">
    <source>
        <dbReference type="Proteomes" id="UP000035034"/>
    </source>
</evidence>
<keyword evidence="5" id="KW-1185">Reference proteome</keyword>
<dbReference type="InterPro" id="IPR000182">
    <property type="entry name" value="GNAT_dom"/>
</dbReference>
<evidence type="ECO:0000256" key="2">
    <source>
        <dbReference type="ARBA" id="ARBA00023315"/>
    </source>
</evidence>
<dbReference type="InterPro" id="IPR016181">
    <property type="entry name" value="Acyl_CoA_acyltransferase"/>
</dbReference>
<dbReference type="GO" id="GO:0016747">
    <property type="term" value="F:acyltransferase activity, transferring groups other than amino-acyl groups"/>
    <property type="evidence" value="ECO:0007669"/>
    <property type="project" value="InterPro"/>
</dbReference>
<dbReference type="PROSITE" id="PS51186">
    <property type="entry name" value="GNAT"/>
    <property type="match status" value="1"/>
</dbReference>
<dbReference type="AlphaFoldDB" id="H0R5P3"/>
<protein>
    <submittedName>
        <fullName evidence="4">Putative acetyltransferase</fullName>
    </submittedName>
</protein>